<sequence length="302" mass="32997">MSRPAFPPRDGVPASRLQLPPGPWTTVLEALVAKFPRIGDAAWRDRIARGLVLAADGKPVTLDTPARPGAEIGYYREVAEERAIAARETILHVDDHLVVADKPHGLPVAPTGSFVTQTLLTRLVATLGNPALVPLHRIDRETAGLVMFSAAPATRGAYQALFRQSRIAKTYEALAPALPGVRFPLVRRSRIEAGEPFFRMREADGTANSETRIDVLERGEPHWRYRLSPVSGRKHQLRVHMAALGAPILHDPWYPVLREADDPARAPLQLLARALAFDDPIDGRSRVFESGLELDAGSGPGI</sequence>
<dbReference type="GO" id="GO:0000455">
    <property type="term" value="P:enzyme-directed rRNA pseudouridine synthesis"/>
    <property type="evidence" value="ECO:0007669"/>
    <property type="project" value="TreeGrafter"/>
</dbReference>
<dbReference type="AlphaFoldDB" id="A0A290XFU5"/>
<keyword evidence="3" id="KW-1185">Reference proteome</keyword>
<dbReference type="PANTHER" id="PTHR21600:SF84">
    <property type="entry name" value="PSEUDOURIDINE SYNTHASE RSUA_RLUA-LIKE DOMAIN-CONTAINING PROTEIN"/>
    <property type="match status" value="1"/>
</dbReference>
<dbReference type="OrthoDB" id="9807829at2"/>
<organism evidence="2 3">
    <name type="scientific">Luteimonas chenhongjianii</name>
    <dbReference type="NCBI Taxonomy" id="2006110"/>
    <lineage>
        <taxon>Bacteria</taxon>
        <taxon>Pseudomonadati</taxon>
        <taxon>Pseudomonadota</taxon>
        <taxon>Gammaproteobacteria</taxon>
        <taxon>Lysobacterales</taxon>
        <taxon>Lysobacteraceae</taxon>
        <taxon>Luteimonas</taxon>
    </lineage>
</organism>
<dbReference type="GO" id="GO:0140098">
    <property type="term" value="F:catalytic activity, acting on RNA"/>
    <property type="evidence" value="ECO:0007669"/>
    <property type="project" value="UniProtKB-ARBA"/>
</dbReference>
<name>A0A290XFU5_9GAMM</name>
<dbReference type="PANTHER" id="PTHR21600">
    <property type="entry name" value="MITOCHONDRIAL RNA PSEUDOURIDINE SYNTHASE"/>
    <property type="match status" value="1"/>
</dbReference>
<dbReference type="InterPro" id="IPR020103">
    <property type="entry name" value="PsdUridine_synth_cat_dom_sf"/>
</dbReference>
<dbReference type="InterPro" id="IPR006224">
    <property type="entry name" value="PsdUridine_synth_RluA-like_CS"/>
</dbReference>
<evidence type="ECO:0000313" key="3">
    <source>
        <dbReference type="Proteomes" id="UP000218968"/>
    </source>
</evidence>
<accession>A0A290XFU5</accession>
<evidence type="ECO:0000259" key="1">
    <source>
        <dbReference type="Pfam" id="PF00849"/>
    </source>
</evidence>
<gene>
    <name evidence="2" type="ORF">CNR27_10520</name>
</gene>
<evidence type="ECO:0000313" key="2">
    <source>
        <dbReference type="EMBL" id="ATD67806.1"/>
    </source>
</evidence>
<dbReference type="GO" id="GO:0003723">
    <property type="term" value="F:RNA binding"/>
    <property type="evidence" value="ECO:0007669"/>
    <property type="project" value="InterPro"/>
</dbReference>
<dbReference type="EMBL" id="CP023406">
    <property type="protein sequence ID" value="ATD67806.1"/>
    <property type="molecule type" value="Genomic_DNA"/>
</dbReference>
<dbReference type="Proteomes" id="UP000218968">
    <property type="component" value="Chromosome"/>
</dbReference>
<protein>
    <submittedName>
        <fullName evidence="2">Pseudouridine synthase</fullName>
    </submittedName>
</protein>
<feature type="domain" description="Pseudouridine synthase RsuA/RluA-like" evidence="1">
    <location>
        <begin position="96"/>
        <end position="243"/>
    </location>
</feature>
<reference evidence="3" key="1">
    <citation type="submission" date="2017-09" db="EMBL/GenBank/DDBJ databases">
        <title>Luteimonas liuhanmingii sp.nov., isolated from the intestinal contents of Tibetan Plateau Pika in Yushu, Qinghai Province, China.</title>
        <authorList>
            <person name="Gui Z."/>
        </authorList>
    </citation>
    <scope>NUCLEOTIDE SEQUENCE [LARGE SCALE GENOMIC DNA]</scope>
    <source>
        <strain evidence="3">100111</strain>
    </source>
</reference>
<dbReference type="SUPFAM" id="SSF55120">
    <property type="entry name" value="Pseudouridine synthase"/>
    <property type="match status" value="1"/>
</dbReference>
<dbReference type="PROSITE" id="PS01129">
    <property type="entry name" value="PSI_RLU"/>
    <property type="match status" value="1"/>
</dbReference>
<dbReference type="InterPro" id="IPR050188">
    <property type="entry name" value="RluA_PseudoU_synthase"/>
</dbReference>
<dbReference type="KEGG" id="lum:CNR27_10520"/>
<dbReference type="GO" id="GO:0009982">
    <property type="term" value="F:pseudouridine synthase activity"/>
    <property type="evidence" value="ECO:0007669"/>
    <property type="project" value="InterPro"/>
</dbReference>
<dbReference type="Pfam" id="PF00849">
    <property type="entry name" value="PseudoU_synth_2"/>
    <property type="match status" value="1"/>
</dbReference>
<dbReference type="RefSeq" id="WP_096298580.1">
    <property type="nucleotide sequence ID" value="NZ_CP023406.1"/>
</dbReference>
<dbReference type="InterPro" id="IPR006145">
    <property type="entry name" value="PsdUridine_synth_RsuA/RluA"/>
</dbReference>
<proteinExistence type="predicted"/>
<dbReference type="Gene3D" id="3.30.2350.10">
    <property type="entry name" value="Pseudouridine synthase"/>
    <property type="match status" value="1"/>
</dbReference>